<accession>A0A501PZV0</accession>
<reference evidence="3 4" key="1">
    <citation type="submission" date="2019-06" db="EMBL/GenBank/DDBJ databases">
        <title>Flavobacterium sp. MaA-Y11 from geoumgang.</title>
        <authorList>
            <person name="Jeong S."/>
        </authorList>
    </citation>
    <scope>NUCLEOTIDE SEQUENCE [LARGE SCALE GENOMIC DNA]</scope>
    <source>
        <strain evidence="3 4">MaA-Y11</strain>
    </source>
</reference>
<name>A0A501PZV0_9FLAO</name>
<dbReference type="RefSeq" id="WP_140002974.1">
    <property type="nucleotide sequence ID" value="NZ_VFJE01000056.1"/>
</dbReference>
<evidence type="ECO:0000256" key="1">
    <source>
        <dbReference type="SAM" id="SignalP"/>
    </source>
</evidence>
<keyword evidence="4" id="KW-1185">Reference proteome</keyword>
<sequence length="303" mass="33929">MRKLYFTIAATLTAAFAFAQAPTGNLTIFSEDGDPFFLVLNGELQNDIPQTNIRIEELNQPYYNAKILFENKSLVEITKKNLAIADVDGEYMDVTYKIRRDKNNKNKLKLNFFSEIPVDRQYRAPKNVHVVHYGAPQPVSTVSQTTTTTTVGNTGMGVGVSVGGVGVNVNIKEPNGVYTETTTTTVTHSGQPQVNYDPPLIKKGCNNKYPMGSTDFNSALTSVKKQGFDETKLKVAKQIVSANCLDVNQIKQIANTISFEENKLDFVKFAYDYCTEKKNYFRLNDIFSFSTNVDDLTEYIQNK</sequence>
<dbReference type="AlphaFoldDB" id="A0A501PZV0"/>
<comment type="caution">
    <text evidence="3">The sequence shown here is derived from an EMBL/GenBank/DDBJ whole genome shotgun (WGS) entry which is preliminary data.</text>
</comment>
<feature type="signal peptide" evidence="1">
    <location>
        <begin position="1"/>
        <end position="19"/>
    </location>
</feature>
<feature type="chain" id="PRO_5021409829" evidence="1">
    <location>
        <begin position="20"/>
        <end position="303"/>
    </location>
</feature>
<dbReference type="Proteomes" id="UP000319175">
    <property type="component" value="Unassembled WGS sequence"/>
</dbReference>
<proteinExistence type="predicted"/>
<dbReference type="InterPro" id="IPR028011">
    <property type="entry name" value="DUF4476"/>
</dbReference>
<gene>
    <name evidence="3" type="ORF">FJA49_18170</name>
</gene>
<organism evidence="3 4">
    <name type="scientific">Flavobacterium microcysteis</name>
    <dbReference type="NCBI Taxonomy" id="2596891"/>
    <lineage>
        <taxon>Bacteria</taxon>
        <taxon>Pseudomonadati</taxon>
        <taxon>Bacteroidota</taxon>
        <taxon>Flavobacteriia</taxon>
        <taxon>Flavobacteriales</taxon>
        <taxon>Flavobacteriaceae</taxon>
        <taxon>Flavobacterium</taxon>
    </lineage>
</organism>
<dbReference type="Pfam" id="PF14771">
    <property type="entry name" value="DUF4476"/>
    <property type="match status" value="1"/>
</dbReference>
<dbReference type="EMBL" id="VFJE01000056">
    <property type="protein sequence ID" value="TPD66100.1"/>
    <property type="molecule type" value="Genomic_DNA"/>
</dbReference>
<evidence type="ECO:0000259" key="2">
    <source>
        <dbReference type="Pfam" id="PF14771"/>
    </source>
</evidence>
<evidence type="ECO:0000313" key="4">
    <source>
        <dbReference type="Proteomes" id="UP000319175"/>
    </source>
</evidence>
<keyword evidence="1" id="KW-0732">Signal</keyword>
<protein>
    <submittedName>
        <fullName evidence="3">DUF4476 domain-containing protein</fullName>
    </submittedName>
</protein>
<feature type="domain" description="DUF4476" evidence="2">
    <location>
        <begin position="211"/>
        <end position="300"/>
    </location>
</feature>
<evidence type="ECO:0000313" key="3">
    <source>
        <dbReference type="EMBL" id="TPD66100.1"/>
    </source>
</evidence>
<dbReference type="OrthoDB" id="1033069at2"/>